<evidence type="ECO:0000313" key="2">
    <source>
        <dbReference type="Proteomes" id="UP000245626"/>
    </source>
</evidence>
<organism evidence="1 2">
    <name type="scientific">Violaceomyces palustris</name>
    <dbReference type="NCBI Taxonomy" id="1673888"/>
    <lineage>
        <taxon>Eukaryota</taxon>
        <taxon>Fungi</taxon>
        <taxon>Dikarya</taxon>
        <taxon>Basidiomycota</taxon>
        <taxon>Ustilaginomycotina</taxon>
        <taxon>Ustilaginomycetes</taxon>
        <taxon>Violaceomycetales</taxon>
        <taxon>Violaceomycetaceae</taxon>
        <taxon>Violaceomyces</taxon>
    </lineage>
</organism>
<protein>
    <submittedName>
        <fullName evidence="1">Uncharacterized protein</fullName>
    </submittedName>
</protein>
<dbReference type="Proteomes" id="UP000245626">
    <property type="component" value="Unassembled WGS sequence"/>
</dbReference>
<gene>
    <name evidence="1" type="ORF">IE53DRAFT_163688</name>
</gene>
<sequence length="116" mass="13351">MSSYDPRIKVEHWKREREEMMKSRGYDPRIKVEHWKREREEMMKSRGKQCQPKGLQGGFHNSLTGFVWSFGRRRKEESDIGGNGAEKNRNWISDLGQARSGPVVVGSAGLSSERVG</sequence>
<accession>A0ACD0NTE3</accession>
<proteinExistence type="predicted"/>
<reference evidence="1 2" key="1">
    <citation type="journal article" date="2018" name="Mol. Biol. Evol.">
        <title>Broad Genomic Sampling Reveals a Smut Pathogenic Ancestry of the Fungal Clade Ustilaginomycotina.</title>
        <authorList>
            <person name="Kijpornyongpan T."/>
            <person name="Mondo S.J."/>
            <person name="Barry K."/>
            <person name="Sandor L."/>
            <person name="Lee J."/>
            <person name="Lipzen A."/>
            <person name="Pangilinan J."/>
            <person name="LaButti K."/>
            <person name="Hainaut M."/>
            <person name="Henrissat B."/>
            <person name="Grigoriev I.V."/>
            <person name="Spatafora J.W."/>
            <person name="Aime M.C."/>
        </authorList>
    </citation>
    <scope>NUCLEOTIDE SEQUENCE [LARGE SCALE GENOMIC DNA]</scope>
    <source>
        <strain evidence="1 2">SA 807</strain>
    </source>
</reference>
<name>A0ACD0NTE3_9BASI</name>
<evidence type="ECO:0000313" key="1">
    <source>
        <dbReference type="EMBL" id="PWN49078.1"/>
    </source>
</evidence>
<dbReference type="EMBL" id="KZ820100">
    <property type="protein sequence ID" value="PWN49078.1"/>
    <property type="molecule type" value="Genomic_DNA"/>
</dbReference>
<keyword evidence="2" id="KW-1185">Reference proteome</keyword>